<name>A0A7U4XS89_CLOSG</name>
<dbReference type="AlphaFoldDB" id="A0A7U4XS89"/>
<protein>
    <submittedName>
        <fullName evidence="1">Uncharacterized protein</fullName>
    </submittedName>
</protein>
<dbReference type="KEGG" id="cld:CLSPO_c00650"/>
<evidence type="ECO:0000313" key="2">
    <source>
        <dbReference type="Proteomes" id="UP000033052"/>
    </source>
</evidence>
<dbReference type="EMBL" id="CP009225">
    <property type="protein sequence ID" value="AKC60810.1"/>
    <property type="molecule type" value="Genomic_DNA"/>
</dbReference>
<reference evidence="1 2" key="1">
    <citation type="journal article" date="2015" name="PLoS ONE">
        <title>A universal mariner transposon system for forward genetic studies in the genus clostridium.</title>
        <authorList>
            <person name="Zhang Y."/>
            <person name="Grosse-Honebrink A."/>
            <person name="Minton N.P."/>
        </authorList>
    </citation>
    <scope>NUCLEOTIDE SEQUENCE [LARGE SCALE GENOMIC DNA]</scope>
    <source>
        <strain evidence="1 2">NCIMB 10696</strain>
    </source>
</reference>
<dbReference type="Proteomes" id="UP000033052">
    <property type="component" value="Chromosome"/>
</dbReference>
<evidence type="ECO:0000313" key="1">
    <source>
        <dbReference type="EMBL" id="AKC60810.1"/>
    </source>
</evidence>
<sequence length="52" mass="6309">MVIYIIYLPNNTPYMDYEFALSIYCFYRDLNQIIHTEINTWPCVSIRLNCIN</sequence>
<proteinExistence type="predicted"/>
<accession>A0A7U4XS89</accession>
<organism evidence="1 2">
    <name type="scientific">Clostridium sporogenes</name>
    <dbReference type="NCBI Taxonomy" id="1509"/>
    <lineage>
        <taxon>Bacteria</taxon>
        <taxon>Bacillati</taxon>
        <taxon>Bacillota</taxon>
        <taxon>Clostridia</taxon>
        <taxon>Eubacteriales</taxon>
        <taxon>Clostridiaceae</taxon>
        <taxon>Clostridium</taxon>
    </lineage>
</organism>
<gene>
    <name evidence="1" type="ORF">CLSPO_c00650</name>
</gene>